<sequence length="216" mass="25113">MLTKDHNRDSLLKLTKDQLFQICLDNNITVKKSTKKSLIIDDIIKIKEDRGCLQKKLVDDNPFHRSLPVLIITKILEYCWRISTSDRVTPLIAYEEALKLTLINKRFYGIVSRMFNNVKLSSTVTTSRMGELHKRLSSVWCPIKHIVKLQVEIPIFEQLMKQPSVHLTHMLSTVEKLFIYQDYKWGHITETSIKTFVTIATNLHSLSLYCTSVCVF</sequence>
<organism evidence="1 2">
    <name type="scientific">Heterostelium pallidum (strain ATCC 26659 / Pp 5 / PN500)</name>
    <name type="common">Cellular slime mold</name>
    <name type="synonym">Polysphondylium pallidum</name>
    <dbReference type="NCBI Taxonomy" id="670386"/>
    <lineage>
        <taxon>Eukaryota</taxon>
        <taxon>Amoebozoa</taxon>
        <taxon>Evosea</taxon>
        <taxon>Eumycetozoa</taxon>
        <taxon>Dictyostelia</taxon>
        <taxon>Acytosteliales</taxon>
        <taxon>Acytosteliaceae</taxon>
        <taxon>Heterostelium</taxon>
    </lineage>
</organism>
<dbReference type="EMBL" id="ADBJ01000010">
    <property type="protein sequence ID" value="EFA84348.1"/>
    <property type="molecule type" value="Genomic_DNA"/>
</dbReference>
<dbReference type="Proteomes" id="UP000001396">
    <property type="component" value="Unassembled WGS sequence"/>
</dbReference>
<dbReference type="RefSeq" id="XP_020436463.1">
    <property type="nucleotide sequence ID" value="XM_020574391.1"/>
</dbReference>
<reference evidence="1 2" key="1">
    <citation type="journal article" date="2011" name="Genome Res.">
        <title>Phylogeny-wide analysis of social amoeba genomes highlights ancient origins for complex intercellular communication.</title>
        <authorList>
            <person name="Heidel A.J."/>
            <person name="Lawal H.M."/>
            <person name="Felder M."/>
            <person name="Schilde C."/>
            <person name="Helps N.R."/>
            <person name="Tunggal B."/>
            <person name="Rivero F."/>
            <person name="John U."/>
            <person name="Schleicher M."/>
            <person name="Eichinger L."/>
            <person name="Platzer M."/>
            <person name="Noegel A.A."/>
            <person name="Schaap P."/>
            <person name="Gloeckner G."/>
        </authorList>
    </citation>
    <scope>NUCLEOTIDE SEQUENCE [LARGE SCALE GENOMIC DNA]</scope>
    <source>
        <strain evidence="2">ATCC 26659 / Pp 5 / PN500</strain>
    </source>
</reference>
<dbReference type="InParanoid" id="D3B4V0"/>
<protein>
    <submittedName>
        <fullName evidence="1">Uncharacterized protein</fullName>
    </submittedName>
</protein>
<evidence type="ECO:0000313" key="1">
    <source>
        <dbReference type="EMBL" id="EFA84348.1"/>
    </source>
</evidence>
<accession>D3B4V0</accession>
<proteinExistence type="predicted"/>
<keyword evidence="2" id="KW-1185">Reference proteome</keyword>
<dbReference type="AlphaFoldDB" id="D3B4V0"/>
<dbReference type="GeneID" id="31358947"/>
<gene>
    <name evidence="1" type="ORF">PPL_03426</name>
</gene>
<evidence type="ECO:0000313" key="2">
    <source>
        <dbReference type="Proteomes" id="UP000001396"/>
    </source>
</evidence>
<name>D3B4V0_HETP5</name>
<comment type="caution">
    <text evidence="1">The sequence shown here is derived from an EMBL/GenBank/DDBJ whole genome shotgun (WGS) entry which is preliminary data.</text>
</comment>